<accession>A0AAE9DUQ2</accession>
<organism evidence="2 3">
    <name type="scientific">Caenorhabditis briggsae</name>
    <dbReference type="NCBI Taxonomy" id="6238"/>
    <lineage>
        <taxon>Eukaryota</taxon>
        <taxon>Metazoa</taxon>
        <taxon>Ecdysozoa</taxon>
        <taxon>Nematoda</taxon>
        <taxon>Chromadorea</taxon>
        <taxon>Rhabditida</taxon>
        <taxon>Rhabditina</taxon>
        <taxon>Rhabditomorpha</taxon>
        <taxon>Rhabditoidea</taxon>
        <taxon>Rhabditidae</taxon>
        <taxon>Peloderinae</taxon>
        <taxon>Caenorhabditis</taxon>
    </lineage>
</organism>
<dbReference type="Proteomes" id="UP000827892">
    <property type="component" value="Chromosome I"/>
</dbReference>
<evidence type="ECO:0000256" key="1">
    <source>
        <dbReference type="SAM" id="MobiDB-lite"/>
    </source>
</evidence>
<feature type="compositionally biased region" description="Polar residues" evidence="1">
    <location>
        <begin position="1"/>
        <end position="18"/>
    </location>
</feature>
<gene>
    <name evidence="2" type="ORF">L3Y34_014783</name>
</gene>
<dbReference type="EMBL" id="CP090891">
    <property type="protein sequence ID" value="ULU10767.1"/>
    <property type="molecule type" value="Genomic_DNA"/>
</dbReference>
<evidence type="ECO:0000313" key="2">
    <source>
        <dbReference type="EMBL" id="ULU10767.1"/>
    </source>
</evidence>
<dbReference type="AlphaFoldDB" id="A0AAE9DUQ2"/>
<feature type="region of interest" description="Disordered" evidence="1">
    <location>
        <begin position="1"/>
        <end position="21"/>
    </location>
</feature>
<proteinExistence type="predicted"/>
<evidence type="ECO:0000313" key="3">
    <source>
        <dbReference type="Proteomes" id="UP000827892"/>
    </source>
</evidence>
<reference evidence="2 3" key="1">
    <citation type="submission" date="2022-05" db="EMBL/GenBank/DDBJ databases">
        <title>Chromosome-level reference genomes for two strains of Caenorhabditis briggsae: an improved platform for comparative genomics.</title>
        <authorList>
            <person name="Stevens L."/>
            <person name="Andersen E.C."/>
        </authorList>
    </citation>
    <scope>NUCLEOTIDE SEQUENCE [LARGE SCALE GENOMIC DNA]</scope>
    <source>
        <strain evidence="2">QX1410_ONT</strain>
        <tissue evidence="2">Whole-organism</tissue>
    </source>
</reference>
<protein>
    <submittedName>
        <fullName evidence="2">Uncharacterized protein</fullName>
    </submittedName>
</protein>
<name>A0AAE9DUQ2_CAEBR</name>
<sequence length="64" mass="6861">MSNGYGVQAASETTISDSSADDVSYAKPIGQIAGADFVKHSSSCVFVFLDWNKQVGRNGIKWSM</sequence>